<feature type="coiled-coil region" evidence="1">
    <location>
        <begin position="95"/>
        <end position="122"/>
    </location>
</feature>
<dbReference type="InParanoid" id="E4XHH7"/>
<evidence type="ECO:0000313" key="2">
    <source>
        <dbReference type="EMBL" id="CBY10125.1"/>
    </source>
</evidence>
<evidence type="ECO:0000313" key="3">
    <source>
        <dbReference type="Proteomes" id="UP000001307"/>
    </source>
</evidence>
<feature type="coiled-coil region" evidence="1">
    <location>
        <begin position="30"/>
        <end position="57"/>
    </location>
</feature>
<dbReference type="Proteomes" id="UP000001307">
    <property type="component" value="Unassembled WGS sequence"/>
</dbReference>
<reference evidence="2" key="1">
    <citation type="journal article" date="2010" name="Science">
        <title>Plasticity of animal genome architecture unmasked by rapid evolution of a pelagic tunicate.</title>
        <authorList>
            <person name="Denoeud F."/>
            <person name="Henriet S."/>
            <person name="Mungpakdee S."/>
            <person name="Aury J.M."/>
            <person name="Da Silva C."/>
            <person name="Brinkmann H."/>
            <person name="Mikhaleva J."/>
            <person name="Olsen L.C."/>
            <person name="Jubin C."/>
            <person name="Canestro C."/>
            <person name="Bouquet J.M."/>
            <person name="Danks G."/>
            <person name="Poulain J."/>
            <person name="Campsteijn C."/>
            <person name="Adamski M."/>
            <person name="Cross I."/>
            <person name="Yadetie F."/>
            <person name="Muffato M."/>
            <person name="Louis A."/>
            <person name="Butcher S."/>
            <person name="Tsagkogeorga G."/>
            <person name="Konrad A."/>
            <person name="Singh S."/>
            <person name="Jensen M.F."/>
            <person name="Cong E.H."/>
            <person name="Eikeseth-Otteraa H."/>
            <person name="Noel B."/>
            <person name="Anthouard V."/>
            <person name="Porcel B.M."/>
            <person name="Kachouri-Lafond R."/>
            <person name="Nishino A."/>
            <person name="Ugolini M."/>
            <person name="Chourrout P."/>
            <person name="Nishida H."/>
            <person name="Aasland R."/>
            <person name="Huzurbazar S."/>
            <person name="Westhof E."/>
            <person name="Delsuc F."/>
            <person name="Lehrach H."/>
            <person name="Reinhardt R."/>
            <person name="Weissenbach J."/>
            <person name="Roy S.W."/>
            <person name="Artiguenave F."/>
            <person name="Postlethwait J.H."/>
            <person name="Manak J.R."/>
            <person name="Thompson E.M."/>
            <person name="Jaillon O."/>
            <person name="Du Pasquier L."/>
            <person name="Boudinot P."/>
            <person name="Liberles D.A."/>
            <person name="Volff J.N."/>
            <person name="Philippe H."/>
            <person name="Lenhard B."/>
            <person name="Roest Crollius H."/>
            <person name="Wincker P."/>
            <person name="Chourrout D."/>
        </authorList>
    </citation>
    <scope>NUCLEOTIDE SEQUENCE [LARGE SCALE GENOMIC DNA]</scope>
</reference>
<keyword evidence="3" id="KW-1185">Reference proteome</keyword>
<name>E4XHH7_OIKDI</name>
<evidence type="ECO:0000256" key="1">
    <source>
        <dbReference type="SAM" id="Coils"/>
    </source>
</evidence>
<organism evidence="2">
    <name type="scientific">Oikopleura dioica</name>
    <name type="common">Tunicate</name>
    <dbReference type="NCBI Taxonomy" id="34765"/>
    <lineage>
        <taxon>Eukaryota</taxon>
        <taxon>Metazoa</taxon>
        <taxon>Chordata</taxon>
        <taxon>Tunicata</taxon>
        <taxon>Appendicularia</taxon>
        <taxon>Copelata</taxon>
        <taxon>Oikopleuridae</taxon>
        <taxon>Oikopleura</taxon>
    </lineage>
</organism>
<sequence>MSKLKETQETLKKTVLNQNDLLRNFQKSTLDSQTALSKEFEERLDKLEDVTSKINEDFATFNQEVRHKITNLDTLSTQNAAKMTTLEETDNSYHLRLVQQQLRTSQRDNEVLKKKIEALERQVDPVLLAFGDDPREKIRQICQQEMMRHGVIDSYSRGRN</sequence>
<dbReference type="EMBL" id="FN653051">
    <property type="protein sequence ID" value="CBY10125.1"/>
    <property type="molecule type" value="Genomic_DNA"/>
</dbReference>
<protein>
    <submittedName>
        <fullName evidence="2">Uncharacterized protein</fullName>
    </submittedName>
</protein>
<keyword evidence="1" id="KW-0175">Coiled coil</keyword>
<gene>
    <name evidence="2" type="ORF">GSOID_T00010955001</name>
</gene>
<proteinExistence type="predicted"/>
<dbReference type="OrthoDB" id="10445764at2759"/>
<accession>E4XHH7</accession>
<dbReference type="AlphaFoldDB" id="E4XHH7"/>